<dbReference type="Pfam" id="PF13480">
    <property type="entry name" value="Acetyltransf_6"/>
    <property type="match status" value="1"/>
</dbReference>
<evidence type="ECO:0000313" key="3">
    <source>
        <dbReference type="EMBL" id="QEG16199.1"/>
    </source>
</evidence>
<feature type="domain" description="BioF2-like acetyltransferase" evidence="2">
    <location>
        <begin position="177"/>
        <end position="322"/>
    </location>
</feature>
<dbReference type="InterPro" id="IPR038740">
    <property type="entry name" value="BioF2-like_GNAT_dom"/>
</dbReference>
<dbReference type="EMBL" id="CP042910">
    <property type="protein sequence ID" value="QEG16199.1"/>
    <property type="molecule type" value="Genomic_DNA"/>
</dbReference>
<reference evidence="3 4" key="1">
    <citation type="submission" date="2019-08" db="EMBL/GenBank/DDBJ databases">
        <title>Deep-cultivation of Planctomycetes and their phenomic and genomic characterization uncovers novel biology.</title>
        <authorList>
            <person name="Wiegand S."/>
            <person name="Jogler M."/>
            <person name="Boedeker C."/>
            <person name="Pinto D."/>
            <person name="Vollmers J."/>
            <person name="Rivas-Marin E."/>
            <person name="Kohn T."/>
            <person name="Peeters S.H."/>
            <person name="Heuer A."/>
            <person name="Rast P."/>
            <person name="Oberbeckmann S."/>
            <person name="Bunk B."/>
            <person name="Jeske O."/>
            <person name="Meyerdierks A."/>
            <person name="Storesund J.E."/>
            <person name="Kallscheuer N."/>
            <person name="Luecker S."/>
            <person name="Lage O.M."/>
            <person name="Pohl T."/>
            <person name="Merkel B.J."/>
            <person name="Hornburger P."/>
            <person name="Mueller R.-W."/>
            <person name="Bruemmer F."/>
            <person name="Labrenz M."/>
            <person name="Spormann A.M."/>
            <person name="Op den Camp H."/>
            <person name="Overmann J."/>
            <person name="Amann R."/>
            <person name="Jetten M.S.M."/>
            <person name="Mascher T."/>
            <person name="Medema M.H."/>
            <person name="Devos D.P."/>
            <person name="Kaster A.-K."/>
            <person name="Ovreas L."/>
            <person name="Rohde M."/>
            <person name="Galperin M.Y."/>
            <person name="Jogler C."/>
        </authorList>
    </citation>
    <scope>NUCLEOTIDE SEQUENCE [LARGE SCALE GENOMIC DNA]</scope>
    <source>
        <strain evidence="3 4">DSM 8797</strain>
    </source>
</reference>
<dbReference type="GeneID" id="98646654"/>
<dbReference type="Proteomes" id="UP000322887">
    <property type="component" value="Chromosome"/>
</dbReference>
<accession>A0ABX5YKM4</accession>
<protein>
    <recommendedName>
        <fullName evidence="2">BioF2-like acetyltransferase domain-containing protein</fullName>
    </recommendedName>
</protein>
<sequence>MITVAEINDIDRLDHFRLAWRALLGKTKGATFAHSPEWLEHYWNHFGHNQKLRILFVTLGNKIIGIVPLVVKPVATKIGTVRVLTYPLDGWGTFYGQIGSNPAATMVTAMRHVHASRRDWDLIDLRYIDQEGHDRQRTLNSFKSVGFQSNQSVWQKSPLINTSEANWEDYLASRTDKTQQQIAKADQLSRKQGPIAFYRSRLEDPSAPGWNPRWDLWAEFQRMNFLDGNQLNIAGGHFSQNKKLSFLHDIHGPAVRSGTARIDALFVNHSLVACAYGLQHGSGTDYLAVGRRDTAPREVITTLITRMVQQSIQDGEPSLNLGLVGNRLSGMWSNQLQTSYRCSHFPITAPRSQLLRMNRWIQKPALQPMGKKKSKADSGINVSSAPKLTPPEKPDSCIEIADDAPQDWSGQHKVRSGSTEDRPRFRIVG</sequence>
<feature type="compositionally biased region" description="Basic and acidic residues" evidence="1">
    <location>
        <begin position="418"/>
        <end position="429"/>
    </location>
</feature>
<keyword evidence="4" id="KW-1185">Reference proteome</keyword>
<gene>
    <name evidence="3" type="ORF">GmarT_20610</name>
</gene>
<proteinExistence type="predicted"/>
<evidence type="ECO:0000313" key="4">
    <source>
        <dbReference type="Proteomes" id="UP000322887"/>
    </source>
</evidence>
<organism evidence="3 4">
    <name type="scientific">Gimesia maris</name>
    <dbReference type="NCBI Taxonomy" id="122"/>
    <lineage>
        <taxon>Bacteria</taxon>
        <taxon>Pseudomonadati</taxon>
        <taxon>Planctomycetota</taxon>
        <taxon>Planctomycetia</taxon>
        <taxon>Planctomycetales</taxon>
        <taxon>Planctomycetaceae</taxon>
        <taxon>Gimesia</taxon>
    </lineage>
</organism>
<evidence type="ECO:0000256" key="1">
    <source>
        <dbReference type="SAM" id="MobiDB-lite"/>
    </source>
</evidence>
<feature type="region of interest" description="Disordered" evidence="1">
    <location>
        <begin position="365"/>
        <end position="429"/>
    </location>
</feature>
<evidence type="ECO:0000259" key="2">
    <source>
        <dbReference type="Pfam" id="PF13480"/>
    </source>
</evidence>
<dbReference type="RefSeq" id="WP_149302601.1">
    <property type="nucleotide sequence ID" value="NZ_CP042910.1"/>
</dbReference>
<name>A0ABX5YKM4_9PLAN</name>